<dbReference type="EMBL" id="DLUG01000225">
    <property type="protein sequence ID" value="DAB35698.1"/>
    <property type="molecule type" value="Genomic_DNA"/>
</dbReference>
<name>A0A2D3W5K7_9BACT</name>
<protein>
    <recommendedName>
        <fullName evidence="4">GDYXXLXY domain-containing protein</fullName>
    </recommendedName>
</protein>
<evidence type="ECO:0000256" key="1">
    <source>
        <dbReference type="SAM" id="Phobius"/>
    </source>
</evidence>
<evidence type="ECO:0008006" key="4">
    <source>
        <dbReference type="Google" id="ProtNLM"/>
    </source>
</evidence>
<dbReference type="InterPro" id="IPR025833">
    <property type="entry name" value="GDYXXLXY"/>
</dbReference>
<reference evidence="2 3" key="1">
    <citation type="journal article" date="2017" name="Front. Microbiol.">
        <title>Comparative Genomic Analysis of the Class Epsilonproteobacteria and Proposed Reclassification to Epsilonbacteraeota (phyl. nov.).</title>
        <authorList>
            <person name="Waite D.W."/>
            <person name="Vanwonterghem I."/>
            <person name="Rinke C."/>
            <person name="Parks D.H."/>
            <person name="Zhang Y."/>
            <person name="Takai K."/>
            <person name="Sievert S.M."/>
            <person name="Simon J."/>
            <person name="Campbell B.J."/>
            <person name="Hanson T.E."/>
            <person name="Woyke T."/>
            <person name="Klotz M.G."/>
            <person name="Hugenholtz P."/>
        </authorList>
    </citation>
    <scope>NUCLEOTIDE SEQUENCE [LARGE SCALE GENOMIC DNA]</scope>
    <source>
        <strain evidence="2">UBA11420</strain>
    </source>
</reference>
<accession>A0A2D3W5K7</accession>
<comment type="caution">
    <text evidence="2">The sequence shown here is derived from an EMBL/GenBank/DDBJ whole genome shotgun (WGS) entry which is preliminary data.</text>
</comment>
<feature type="transmembrane region" description="Helical" evidence="1">
    <location>
        <begin position="7"/>
        <end position="28"/>
    </location>
</feature>
<evidence type="ECO:0000313" key="3">
    <source>
        <dbReference type="Proteomes" id="UP000231638"/>
    </source>
</evidence>
<evidence type="ECO:0000313" key="2">
    <source>
        <dbReference type="EMBL" id="DAB35698.1"/>
    </source>
</evidence>
<sequence>MKRMQRLLGILFGFICAVQLVVIGWSIWSYEHILKEGEVYFFNVLPLDPYDAFRGRYVTLRFENANKAPACDTTPQEHLSKAYAMLEHTQEGDRIKEVRFSRPVSGNFLEVNVYSAMAAQKADVSNTVYFSLPFDRFYLREDRAPKAERILRMRDVNVSVKASLRVLNGKAVIENLWIEGVPLVEWMRRHEEARSR</sequence>
<keyword evidence="1" id="KW-1133">Transmembrane helix</keyword>
<gene>
    <name evidence="2" type="ORF">CFH80_08800</name>
</gene>
<dbReference type="Proteomes" id="UP000231638">
    <property type="component" value="Unassembled WGS sequence"/>
</dbReference>
<keyword evidence="1" id="KW-0812">Transmembrane</keyword>
<keyword evidence="1" id="KW-0472">Membrane</keyword>
<organism evidence="2 3">
    <name type="scientific">Sulfurospirillum cavolei</name>
    <dbReference type="NCBI Taxonomy" id="366522"/>
    <lineage>
        <taxon>Bacteria</taxon>
        <taxon>Pseudomonadati</taxon>
        <taxon>Campylobacterota</taxon>
        <taxon>Epsilonproteobacteria</taxon>
        <taxon>Campylobacterales</taxon>
        <taxon>Sulfurospirillaceae</taxon>
        <taxon>Sulfurospirillum</taxon>
    </lineage>
</organism>
<dbReference type="STRING" id="366522.GCA_001548055_00538"/>
<proteinExistence type="predicted"/>
<dbReference type="AlphaFoldDB" id="A0A2D3W5K7"/>
<dbReference type="Pfam" id="PF14345">
    <property type="entry name" value="GDYXXLXY"/>
    <property type="match status" value="1"/>
</dbReference>